<proteinExistence type="predicted"/>
<feature type="compositionally biased region" description="Basic and acidic residues" evidence="1">
    <location>
        <begin position="264"/>
        <end position="274"/>
    </location>
</feature>
<dbReference type="AlphaFoldDB" id="A0A8H5ZHJ6"/>
<feature type="compositionally biased region" description="Polar residues" evidence="1">
    <location>
        <begin position="314"/>
        <end position="335"/>
    </location>
</feature>
<sequence length="518" mass="57346">MNRRINIIDYDEVARAMAASSQTKGKCKSKVAGGSAATPARSNKTSNVPAVRKVTGSSISTPVKKNKTSTVPAAIKATGGIESTPVKTNKTSNSPVARKVAGSSTSTPVRPNKISSVPAARKEPRAPVTAIPSQHLRGQLYKANGLKILLNDQDGLGDKKRQHARLAKSLLHNDLEKLLDIVEQYAGTEKQIEFCILELSKVEVATWIEQKETLALGRHPKSTLPIHAKKTVAPSHTPAAPTLNNGTTTPSVPYTKKNMSHTAVRKDTREQPDSRKRRIYEDEPDGQPPQKLQKLQKQDTPEEPVATADDHQTDAIQQGNSSPETVSSFPQISEKINTHKVARDREVQQMRFMSNTGMDPSNLDLSTTIVHNKKNDRVLTATTKPRTGAIQLFDTTVPRNTSIPPMLHAPFLKQGIHSRHGAFVHDPDRNTGHGHQITPNDRRRWNDFIVFNGMWRCHKPHSVSGGEAMSAEREIKETWEKWQIWYGRFVEKYPGYAVAHLWPCGCEKAVEGDESDEE</sequence>
<feature type="compositionally biased region" description="Polar residues" evidence="1">
    <location>
        <begin position="242"/>
        <end position="252"/>
    </location>
</feature>
<dbReference type="Proteomes" id="UP000624244">
    <property type="component" value="Unassembled WGS sequence"/>
</dbReference>
<protein>
    <submittedName>
        <fullName evidence="2">Uncharacterized protein</fullName>
    </submittedName>
</protein>
<dbReference type="EMBL" id="WNKQ01000010">
    <property type="protein sequence ID" value="KAF5848889.1"/>
    <property type="molecule type" value="Genomic_DNA"/>
</dbReference>
<name>A0A8H5ZHJ6_COCSA</name>
<feature type="region of interest" description="Disordered" evidence="1">
    <location>
        <begin position="230"/>
        <end position="345"/>
    </location>
</feature>
<feature type="region of interest" description="Disordered" evidence="1">
    <location>
        <begin position="27"/>
        <end position="49"/>
    </location>
</feature>
<reference evidence="2" key="1">
    <citation type="submission" date="2019-11" db="EMBL/GenBank/DDBJ databases">
        <title>Bipolaris sorokiniana Genome sequencing.</title>
        <authorList>
            <person name="Wang H."/>
        </authorList>
    </citation>
    <scope>NUCLEOTIDE SEQUENCE</scope>
</reference>
<feature type="region of interest" description="Disordered" evidence="1">
    <location>
        <begin position="83"/>
        <end position="128"/>
    </location>
</feature>
<feature type="compositionally biased region" description="Polar residues" evidence="1">
    <location>
        <begin position="85"/>
        <end position="95"/>
    </location>
</feature>
<gene>
    <name evidence="2" type="ORF">GGP41_010028</name>
</gene>
<comment type="caution">
    <text evidence="2">The sequence shown here is derived from an EMBL/GenBank/DDBJ whole genome shotgun (WGS) entry which is preliminary data.</text>
</comment>
<evidence type="ECO:0000313" key="3">
    <source>
        <dbReference type="Proteomes" id="UP000624244"/>
    </source>
</evidence>
<feature type="compositionally biased region" description="Polar residues" evidence="1">
    <location>
        <begin position="102"/>
        <end position="115"/>
    </location>
</feature>
<organism evidence="2 3">
    <name type="scientific">Cochliobolus sativus</name>
    <name type="common">Common root rot and spot blotch fungus</name>
    <name type="synonym">Bipolaris sorokiniana</name>
    <dbReference type="NCBI Taxonomy" id="45130"/>
    <lineage>
        <taxon>Eukaryota</taxon>
        <taxon>Fungi</taxon>
        <taxon>Dikarya</taxon>
        <taxon>Ascomycota</taxon>
        <taxon>Pezizomycotina</taxon>
        <taxon>Dothideomycetes</taxon>
        <taxon>Pleosporomycetidae</taxon>
        <taxon>Pleosporales</taxon>
        <taxon>Pleosporineae</taxon>
        <taxon>Pleosporaceae</taxon>
        <taxon>Bipolaris</taxon>
    </lineage>
</organism>
<evidence type="ECO:0000313" key="2">
    <source>
        <dbReference type="EMBL" id="KAF5848889.1"/>
    </source>
</evidence>
<accession>A0A8H5ZHJ6</accession>
<evidence type="ECO:0000256" key="1">
    <source>
        <dbReference type="SAM" id="MobiDB-lite"/>
    </source>
</evidence>